<organism evidence="1">
    <name type="scientific">Solanum lycopersicum</name>
    <name type="common">Tomato</name>
    <name type="synonym">Lycopersicon esculentum</name>
    <dbReference type="NCBI Taxonomy" id="4081"/>
    <lineage>
        <taxon>Eukaryota</taxon>
        <taxon>Viridiplantae</taxon>
        <taxon>Streptophyta</taxon>
        <taxon>Embryophyta</taxon>
        <taxon>Tracheophyta</taxon>
        <taxon>Spermatophyta</taxon>
        <taxon>Magnoliopsida</taxon>
        <taxon>eudicotyledons</taxon>
        <taxon>Gunneridae</taxon>
        <taxon>Pentapetalae</taxon>
        <taxon>asterids</taxon>
        <taxon>lamiids</taxon>
        <taxon>Solanales</taxon>
        <taxon>Solanaceae</taxon>
        <taxon>Solanoideae</taxon>
        <taxon>Solaneae</taxon>
        <taxon>Solanum</taxon>
        <taxon>Solanum subgen. Lycopersicon</taxon>
    </lineage>
</organism>
<proteinExistence type="predicted"/>
<dbReference type="Gramene" id="Solyc11g032160.1.1">
    <property type="protein sequence ID" value="Solyc11g032160.1.1"/>
    <property type="gene ID" value="Solyc11g032160.1"/>
</dbReference>
<sequence>MIEVLLLDNFFMKLTLLGLTFVCLSLKSKSLSFYIGLETTLAVVCKTHNGVKALETFGMQGLMNKRSCFYGAERRIAIRKPKHLNEENPLGFLGFTVNMINIDTTNLYYVTSTGHGLRETLFWGLISWLKSYKTRADMMQ</sequence>
<evidence type="ECO:0000313" key="1">
    <source>
        <dbReference type="EnsemblPlants" id="Solyc11g032160.1.1"/>
    </source>
</evidence>
<dbReference type="PANTHER" id="PTHR33566:SF6">
    <property type="entry name" value="PROTEIN DEFECTIVE IN MERISTEM SILENCING 3"/>
    <property type="match status" value="1"/>
</dbReference>
<accession>K4D7Q1</accession>
<reference evidence="1" key="1">
    <citation type="journal article" date="2012" name="Nature">
        <title>The tomato genome sequence provides insights into fleshy fruit evolution.</title>
        <authorList>
            <consortium name="Tomato Genome Consortium"/>
        </authorList>
    </citation>
    <scope>NUCLEOTIDE SEQUENCE [LARGE SCALE GENOMIC DNA]</scope>
    <source>
        <strain evidence="1">cv. Heinz 1706</strain>
    </source>
</reference>
<name>K4D7Q1_SOLLC</name>
<dbReference type="HOGENOM" id="CLU_1838618_0_0_1"/>
<dbReference type="InParanoid" id="K4D7Q1"/>
<protein>
    <submittedName>
        <fullName evidence="1">Uncharacterized protein</fullName>
    </submittedName>
</protein>
<dbReference type="PhylomeDB" id="K4D7Q1"/>
<dbReference type="PaxDb" id="4081-Solyc11g032160.1.1"/>
<dbReference type="PANTHER" id="PTHR33566">
    <property type="entry name" value="EN/SPM-LIKE TRANSPOSON-RELATED"/>
    <property type="match status" value="1"/>
</dbReference>
<evidence type="ECO:0000313" key="2">
    <source>
        <dbReference type="Proteomes" id="UP000004994"/>
    </source>
</evidence>
<reference evidence="1" key="2">
    <citation type="submission" date="2015-06" db="UniProtKB">
        <authorList>
            <consortium name="EnsemblPlants"/>
        </authorList>
    </citation>
    <scope>IDENTIFICATION</scope>
    <source>
        <strain evidence="1">cv. Heinz 1706</strain>
    </source>
</reference>
<dbReference type="Proteomes" id="UP000004994">
    <property type="component" value="Chromosome 11"/>
</dbReference>
<dbReference type="EnsemblPlants" id="Solyc11g032160.1.1">
    <property type="protein sequence ID" value="Solyc11g032160.1.1"/>
    <property type="gene ID" value="Solyc11g032160.1"/>
</dbReference>
<dbReference type="eggNOG" id="ENOG502QS96">
    <property type="taxonomic scope" value="Eukaryota"/>
</dbReference>
<dbReference type="STRING" id="4081.K4D7Q1"/>
<dbReference type="AlphaFoldDB" id="K4D7Q1"/>
<keyword evidence="2" id="KW-1185">Reference proteome</keyword>